<keyword evidence="2" id="KW-1185">Reference proteome</keyword>
<evidence type="ECO:0000313" key="2">
    <source>
        <dbReference type="Proteomes" id="UP000248631"/>
    </source>
</evidence>
<comment type="caution">
    <text evidence="1">The sequence shown here is derived from an EMBL/GenBank/DDBJ whole genome shotgun (WGS) entry which is preliminary data.</text>
</comment>
<gene>
    <name evidence="1" type="ORF">RB24_10725</name>
</gene>
<accession>A0ABX9C2G4</accession>
<dbReference type="Proteomes" id="UP000248631">
    <property type="component" value="Unassembled WGS sequence"/>
</dbReference>
<dbReference type="EMBL" id="JUGD01000012">
    <property type="protein sequence ID" value="RAM64662.1"/>
    <property type="molecule type" value="Genomic_DNA"/>
</dbReference>
<name>A0ABX9C2G4_9BURK</name>
<proteinExistence type="predicted"/>
<organism evidence="1 2">
    <name type="scientific">Herbaspirillum rubrisubalbicans</name>
    <dbReference type="NCBI Taxonomy" id="80842"/>
    <lineage>
        <taxon>Bacteria</taxon>
        <taxon>Pseudomonadati</taxon>
        <taxon>Pseudomonadota</taxon>
        <taxon>Betaproteobacteria</taxon>
        <taxon>Burkholderiales</taxon>
        <taxon>Oxalobacteraceae</taxon>
        <taxon>Herbaspirillum</taxon>
    </lineage>
</organism>
<protein>
    <submittedName>
        <fullName evidence="1">Uncharacterized protein</fullName>
    </submittedName>
</protein>
<evidence type="ECO:0000313" key="1">
    <source>
        <dbReference type="EMBL" id="RAM64662.1"/>
    </source>
</evidence>
<reference evidence="1 2" key="1">
    <citation type="submission" date="2014-12" db="EMBL/GenBank/DDBJ databases">
        <title>Complete genome sequence of Herbaspirillum rubrisubalbicans Os38.</title>
        <authorList>
            <person name="Chen M."/>
            <person name="An Q."/>
        </authorList>
    </citation>
    <scope>NUCLEOTIDE SEQUENCE [LARGE SCALE GENOMIC DNA]</scope>
    <source>
        <strain evidence="1 2">Os38</strain>
    </source>
</reference>
<sequence>MLHRQYRVLFVRRGHIHLLWLCCLEVVTGKTRAGRLKLAHGGPLRDAVFFDGATVVLERDLSCAIDGFGIGRIIGQSQLMAVVVMPAGLFPATMQHIAVALVELEHLGAHRVAMPQLAIPVRGFPAGLAVGHVSPSAGGWLPVESGGRSCWPVSGKRRWLHEACTKSVEMLREMLRFPQGEGSR</sequence>